<keyword evidence="10 23" id="KW-0436">Ligase</keyword>
<dbReference type="NCBIfam" id="TIGR01499">
    <property type="entry name" value="folC"/>
    <property type="match status" value="1"/>
</dbReference>
<keyword evidence="13 23" id="KW-0067">ATP-binding</keyword>
<evidence type="ECO:0000256" key="16">
    <source>
        <dbReference type="ARBA" id="ARBA00030048"/>
    </source>
</evidence>
<dbReference type="RefSeq" id="WP_168062102.1">
    <property type="nucleotide sequence ID" value="NZ_VTOW01000003.1"/>
</dbReference>
<dbReference type="PIRSF" id="PIRSF001563">
    <property type="entry name" value="Folylpolyglu_synth"/>
    <property type="match status" value="1"/>
</dbReference>
<evidence type="ECO:0000256" key="10">
    <source>
        <dbReference type="ARBA" id="ARBA00022598"/>
    </source>
</evidence>
<dbReference type="GO" id="GO:0046872">
    <property type="term" value="F:metal ion binding"/>
    <property type="evidence" value="ECO:0007669"/>
    <property type="project" value="UniProtKB-KW"/>
</dbReference>
<dbReference type="Gene3D" id="3.90.190.20">
    <property type="entry name" value="Mur ligase, C-terminal domain"/>
    <property type="match status" value="1"/>
</dbReference>
<dbReference type="Gene3D" id="3.40.1190.10">
    <property type="entry name" value="Mur-like, catalytic domain"/>
    <property type="match status" value="1"/>
</dbReference>
<dbReference type="InterPro" id="IPR013221">
    <property type="entry name" value="Mur_ligase_cen"/>
</dbReference>
<dbReference type="InterPro" id="IPR018109">
    <property type="entry name" value="Folylpolyglutamate_synth_CS"/>
</dbReference>
<dbReference type="FunFam" id="3.40.1190.10:FF:000004">
    <property type="entry name" value="Dihydrofolate synthase/folylpolyglutamate synthase"/>
    <property type="match status" value="1"/>
</dbReference>
<evidence type="ECO:0000256" key="11">
    <source>
        <dbReference type="ARBA" id="ARBA00022723"/>
    </source>
</evidence>
<evidence type="ECO:0000256" key="17">
    <source>
        <dbReference type="ARBA" id="ARBA00030592"/>
    </source>
</evidence>
<comment type="caution">
    <text evidence="26">The sequence shown here is derived from an EMBL/GenBank/DDBJ whole genome shotgun (WGS) entry which is preliminary data.</text>
</comment>
<keyword evidence="14" id="KW-0460">Magnesium</keyword>
<evidence type="ECO:0000256" key="20">
    <source>
        <dbReference type="ARBA" id="ARBA00047808"/>
    </source>
</evidence>
<accession>A0A7X6DS92</accession>
<dbReference type="AlphaFoldDB" id="A0A7X6DS92"/>
<dbReference type="Proteomes" id="UP000534783">
    <property type="component" value="Unassembled WGS sequence"/>
</dbReference>
<evidence type="ECO:0000256" key="6">
    <source>
        <dbReference type="ARBA" id="ARBA00011245"/>
    </source>
</evidence>
<comment type="function">
    <text evidence="2">Functions in two distinct reactions of the de novo folate biosynthetic pathway. Catalyzes the addition of a glutamate residue to dihydropteroate (7,8-dihydropteroate or H2Pte) to form dihydrofolate (7,8-dihydrofolate monoglutamate or H2Pte-Glu). Also catalyzes successive additions of L-glutamate to tetrahydrofolate or 10-formyltetrahydrofolate or 5,10-methylenetetrahydrofolate, leading to folylpolyglutamate derivatives.</text>
</comment>
<dbReference type="SUPFAM" id="SSF53244">
    <property type="entry name" value="MurD-like peptide ligases, peptide-binding domain"/>
    <property type="match status" value="1"/>
</dbReference>
<comment type="similarity">
    <text evidence="5 23">Belongs to the folylpolyglutamate synthase family.</text>
</comment>
<dbReference type="GO" id="GO:0005524">
    <property type="term" value="F:ATP binding"/>
    <property type="evidence" value="ECO:0007669"/>
    <property type="project" value="UniProtKB-KW"/>
</dbReference>
<dbReference type="EC" id="6.3.2.12" evidence="7"/>
<evidence type="ECO:0000256" key="4">
    <source>
        <dbReference type="ARBA" id="ARBA00005150"/>
    </source>
</evidence>
<evidence type="ECO:0000256" key="15">
    <source>
        <dbReference type="ARBA" id="ARBA00022909"/>
    </source>
</evidence>
<dbReference type="GO" id="GO:0005737">
    <property type="term" value="C:cytoplasm"/>
    <property type="evidence" value="ECO:0007669"/>
    <property type="project" value="TreeGrafter"/>
</dbReference>
<evidence type="ECO:0000256" key="19">
    <source>
        <dbReference type="ARBA" id="ARBA00047493"/>
    </source>
</evidence>
<evidence type="ECO:0000256" key="2">
    <source>
        <dbReference type="ARBA" id="ARBA00002714"/>
    </source>
</evidence>
<evidence type="ECO:0000256" key="5">
    <source>
        <dbReference type="ARBA" id="ARBA00008276"/>
    </source>
</evidence>
<keyword evidence="15" id="KW-0289">Folate biosynthesis</keyword>
<evidence type="ECO:0000256" key="1">
    <source>
        <dbReference type="ARBA" id="ARBA00001946"/>
    </source>
</evidence>
<evidence type="ECO:0000259" key="25">
    <source>
        <dbReference type="Pfam" id="PF08245"/>
    </source>
</evidence>
<dbReference type="GO" id="GO:0046656">
    <property type="term" value="P:folic acid biosynthetic process"/>
    <property type="evidence" value="ECO:0007669"/>
    <property type="project" value="UniProtKB-KW"/>
</dbReference>
<evidence type="ECO:0000256" key="14">
    <source>
        <dbReference type="ARBA" id="ARBA00022842"/>
    </source>
</evidence>
<keyword evidence="27" id="KW-1185">Reference proteome</keyword>
<proteinExistence type="inferred from homology"/>
<dbReference type="InterPro" id="IPR004101">
    <property type="entry name" value="Mur_ligase_C"/>
</dbReference>
<dbReference type="PROSITE" id="PS01011">
    <property type="entry name" value="FOLYLPOLYGLU_SYNT_1"/>
    <property type="match status" value="1"/>
</dbReference>
<dbReference type="PANTHER" id="PTHR11136">
    <property type="entry name" value="FOLYLPOLYGLUTAMATE SYNTHASE-RELATED"/>
    <property type="match status" value="1"/>
</dbReference>
<dbReference type="GO" id="GO:0004326">
    <property type="term" value="F:tetrahydrofolylpolyglutamate synthase activity"/>
    <property type="evidence" value="ECO:0007669"/>
    <property type="project" value="UniProtKB-EC"/>
</dbReference>
<dbReference type="SUPFAM" id="SSF53623">
    <property type="entry name" value="MurD-like peptide ligases, catalytic domain"/>
    <property type="match status" value="1"/>
</dbReference>
<comment type="catalytic activity">
    <reaction evidence="20">
        <text>10-formyltetrahydrofolyl-(gamma-L-Glu)(n) + L-glutamate + ATP = 10-formyltetrahydrofolyl-(gamma-L-Glu)(n+1) + ADP + phosphate + H(+)</text>
        <dbReference type="Rhea" id="RHEA:51904"/>
        <dbReference type="Rhea" id="RHEA-COMP:13088"/>
        <dbReference type="Rhea" id="RHEA-COMP:14300"/>
        <dbReference type="ChEBI" id="CHEBI:15378"/>
        <dbReference type="ChEBI" id="CHEBI:29985"/>
        <dbReference type="ChEBI" id="CHEBI:30616"/>
        <dbReference type="ChEBI" id="CHEBI:43474"/>
        <dbReference type="ChEBI" id="CHEBI:134413"/>
        <dbReference type="ChEBI" id="CHEBI:456216"/>
        <dbReference type="EC" id="6.3.2.17"/>
    </reaction>
</comment>
<keyword evidence="12 23" id="KW-0547">Nucleotide-binding</keyword>
<evidence type="ECO:0000256" key="18">
    <source>
        <dbReference type="ARBA" id="ARBA00032510"/>
    </source>
</evidence>
<dbReference type="PROSITE" id="PS01012">
    <property type="entry name" value="FOLYLPOLYGLU_SYNT_2"/>
    <property type="match status" value="1"/>
</dbReference>
<evidence type="ECO:0000256" key="12">
    <source>
        <dbReference type="ARBA" id="ARBA00022741"/>
    </source>
</evidence>
<evidence type="ECO:0000313" key="26">
    <source>
        <dbReference type="EMBL" id="NKE72451.1"/>
    </source>
</evidence>
<keyword evidence="11" id="KW-0479">Metal-binding</keyword>
<comment type="catalytic activity">
    <reaction evidence="19">
        <text>(6S)-5,6,7,8-tetrahydrofolyl-(gamma-L-Glu)(n) + L-glutamate + ATP = (6S)-5,6,7,8-tetrahydrofolyl-(gamma-L-Glu)(n+1) + ADP + phosphate + H(+)</text>
        <dbReference type="Rhea" id="RHEA:10580"/>
        <dbReference type="Rhea" id="RHEA-COMP:14738"/>
        <dbReference type="Rhea" id="RHEA-COMP:14740"/>
        <dbReference type="ChEBI" id="CHEBI:15378"/>
        <dbReference type="ChEBI" id="CHEBI:29985"/>
        <dbReference type="ChEBI" id="CHEBI:30616"/>
        <dbReference type="ChEBI" id="CHEBI:43474"/>
        <dbReference type="ChEBI" id="CHEBI:141005"/>
        <dbReference type="ChEBI" id="CHEBI:456216"/>
        <dbReference type="EC" id="6.3.2.17"/>
    </reaction>
</comment>
<evidence type="ECO:0000256" key="13">
    <source>
        <dbReference type="ARBA" id="ARBA00022840"/>
    </source>
</evidence>
<evidence type="ECO:0000256" key="8">
    <source>
        <dbReference type="ARBA" id="ARBA00013025"/>
    </source>
</evidence>
<dbReference type="InterPro" id="IPR036615">
    <property type="entry name" value="Mur_ligase_C_dom_sf"/>
</dbReference>
<feature type="domain" description="Mur ligase central" evidence="25">
    <location>
        <begin position="44"/>
        <end position="264"/>
    </location>
</feature>
<dbReference type="InterPro" id="IPR036565">
    <property type="entry name" value="Mur-like_cat_sf"/>
</dbReference>
<comment type="pathway">
    <text evidence="4">Cofactor biosynthesis; tetrahydrofolylpolyglutamate biosynthesis.</text>
</comment>
<feature type="domain" description="Mur ligase C-terminal" evidence="24">
    <location>
        <begin position="291"/>
        <end position="412"/>
    </location>
</feature>
<protein>
    <recommendedName>
        <fullName evidence="9">Dihydrofolate synthase/folylpolyglutamate synthase</fullName>
        <ecNumber evidence="7">6.3.2.12</ecNumber>
        <ecNumber evidence="8">6.3.2.17</ecNumber>
    </recommendedName>
    <alternativeName>
        <fullName evidence="18">Folylpoly-gamma-glutamate synthetase-dihydrofolate synthetase</fullName>
    </alternativeName>
    <alternativeName>
        <fullName evidence="16">Folylpolyglutamate synthetase</fullName>
    </alternativeName>
    <alternativeName>
        <fullName evidence="17">Tetrahydrofolylpolyglutamate synthase</fullName>
    </alternativeName>
</protein>
<sequence length="433" mass="47917">MSYTDALDYLYRLQWHGIRPGLERMERLLRLIDHPERKYRSVHIGGTNGKGSTAATVASILKRGGYRVGLYTSPHLIDFSERIRISGKPIEPDQIVRLTNLLRKRIGEEEPELALSLTFFEFTTAIAFLYFAEAKVDLAVVEVGLGGRFDATNLLTPLVTAITQIDLDHERYLGATIVQIAFEKAGIIKAGIPLITGAAQPEVLALFEQAARSKGAPILRLDHEINVEGDRPESFVYRGERVRTVHSPLLGRHQVRNTAVALGIVEQLQAKGIALSEEAILEGIREVEWAGRLEVIRRRPLILLDGAHNPAGARALADYLGEVDSARRGKHWLIAGIMRDKNIRDILNPLLSWTDEIVLTRPDIDRAAETDLLIASLQGASLIQTVRERVPDAIDYVESNLRPEDTLVIAGSLYTVGEAKAVYSGTVPSLLRG</sequence>
<comment type="catalytic activity">
    <reaction evidence="21">
        <text>(6R)-5,10-methylenetetrahydrofolyl-(gamma-L-Glu)(n) + L-glutamate + ATP = (6R)-5,10-methylenetetrahydrofolyl-(gamma-L-Glu)(n+1) + ADP + phosphate + H(+)</text>
        <dbReference type="Rhea" id="RHEA:51912"/>
        <dbReference type="Rhea" id="RHEA-COMP:13257"/>
        <dbReference type="Rhea" id="RHEA-COMP:13258"/>
        <dbReference type="ChEBI" id="CHEBI:15378"/>
        <dbReference type="ChEBI" id="CHEBI:29985"/>
        <dbReference type="ChEBI" id="CHEBI:30616"/>
        <dbReference type="ChEBI" id="CHEBI:43474"/>
        <dbReference type="ChEBI" id="CHEBI:136572"/>
        <dbReference type="ChEBI" id="CHEBI:456216"/>
        <dbReference type="EC" id="6.3.2.17"/>
    </reaction>
</comment>
<dbReference type="EC" id="6.3.2.17" evidence="8"/>
<dbReference type="Pfam" id="PF02875">
    <property type="entry name" value="Mur_ligase_C"/>
    <property type="match status" value="1"/>
</dbReference>
<name>A0A7X6DS92_9BACT</name>
<comment type="catalytic activity">
    <reaction evidence="22">
        <text>7,8-dihydropteroate + L-glutamate + ATP = 7,8-dihydrofolate + ADP + phosphate + H(+)</text>
        <dbReference type="Rhea" id="RHEA:23584"/>
        <dbReference type="ChEBI" id="CHEBI:15378"/>
        <dbReference type="ChEBI" id="CHEBI:17839"/>
        <dbReference type="ChEBI" id="CHEBI:29985"/>
        <dbReference type="ChEBI" id="CHEBI:30616"/>
        <dbReference type="ChEBI" id="CHEBI:43474"/>
        <dbReference type="ChEBI" id="CHEBI:57451"/>
        <dbReference type="ChEBI" id="CHEBI:456216"/>
        <dbReference type="EC" id="6.3.2.12"/>
    </reaction>
</comment>
<evidence type="ECO:0000259" key="24">
    <source>
        <dbReference type="Pfam" id="PF02875"/>
    </source>
</evidence>
<evidence type="ECO:0000313" key="27">
    <source>
        <dbReference type="Proteomes" id="UP000534783"/>
    </source>
</evidence>
<organism evidence="26 27">
    <name type="scientific">Candidatus Manganitrophus noduliformans</name>
    <dbReference type="NCBI Taxonomy" id="2606439"/>
    <lineage>
        <taxon>Bacteria</taxon>
        <taxon>Pseudomonadati</taxon>
        <taxon>Nitrospirota</taxon>
        <taxon>Nitrospiria</taxon>
        <taxon>Candidatus Troglogloeales</taxon>
        <taxon>Candidatus Manganitrophaceae</taxon>
        <taxon>Candidatus Manganitrophus</taxon>
    </lineage>
</organism>
<dbReference type="GO" id="GO:0008841">
    <property type="term" value="F:dihydrofolate synthase activity"/>
    <property type="evidence" value="ECO:0007669"/>
    <property type="project" value="UniProtKB-EC"/>
</dbReference>
<dbReference type="Pfam" id="PF08245">
    <property type="entry name" value="Mur_ligase_M"/>
    <property type="match status" value="1"/>
</dbReference>
<comment type="cofactor">
    <cofactor evidence="1">
        <name>Mg(2+)</name>
        <dbReference type="ChEBI" id="CHEBI:18420"/>
    </cofactor>
</comment>
<evidence type="ECO:0000256" key="21">
    <source>
        <dbReference type="ARBA" id="ARBA00049035"/>
    </source>
</evidence>
<dbReference type="EMBL" id="VTOW01000003">
    <property type="protein sequence ID" value="NKE72451.1"/>
    <property type="molecule type" value="Genomic_DNA"/>
</dbReference>
<evidence type="ECO:0000256" key="23">
    <source>
        <dbReference type="PIRNR" id="PIRNR001563"/>
    </source>
</evidence>
<dbReference type="PANTHER" id="PTHR11136:SF0">
    <property type="entry name" value="DIHYDROFOLATE SYNTHETASE-RELATED"/>
    <property type="match status" value="1"/>
</dbReference>
<comment type="subunit">
    <text evidence="6">Monomer.</text>
</comment>
<evidence type="ECO:0000256" key="3">
    <source>
        <dbReference type="ARBA" id="ARBA00004799"/>
    </source>
</evidence>
<reference evidence="26 27" key="1">
    <citation type="journal article" date="2020" name="Nature">
        <title>Bacterial chemolithoautotrophy via manganese oxidation.</title>
        <authorList>
            <person name="Yu H."/>
            <person name="Leadbetter J.R."/>
        </authorList>
    </citation>
    <scope>NUCLEOTIDE SEQUENCE [LARGE SCALE GENOMIC DNA]</scope>
    <source>
        <strain evidence="26 27">Mn-1</strain>
    </source>
</reference>
<evidence type="ECO:0000256" key="9">
    <source>
        <dbReference type="ARBA" id="ARBA00019357"/>
    </source>
</evidence>
<gene>
    <name evidence="26" type="ORF">MNODULE_17005</name>
</gene>
<evidence type="ECO:0000256" key="7">
    <source>
        <dbReference type="ARBA" id="ARBA00013023"/>
    </source>
</evidence>
<evidence type="ECO:0000256" key="22">
    <source>
        <dbReference type="ARBA" id="ARBA00049161"/>
    </source>
</evidence>
<comment type="pathway">
    <text evidence="3">Cofactor biosynthesis; tetrahydrofolate biosynthesis; 7,8-dihydrofolate from 2-amino-4-hydroxy-6-hydroxymethyl-7,8-dihydropteridine diphosphate and 4-aminobenzoate: step 2/2.</text>
</comment>
<dbReference type="InterPro" id="IPR001645">
    <property type="entry name" value="Folylpolyglutamate_synth"/>
</dbReference>